<dbReference type="HOGENOM" id="CLU_1617198_0_0_14"/>
<evidence type="ECO:0000256" key="1">
    <source>
        <dbReference type="ARBA" id="ARBA00008889"/>
    </source>
</evidence>
<evidence type="ECO:0000256" key="6">
    <source>
        <dbReference type="SAM" id="Phobius"/>
    </source>
</evidence>
<proteinExistence type="inferred from homology"/>
<reference evidence="7 8" key="1">
    <citation type="journal article" date="2012" name="J. Bacteriol.">
        <title>Genome Sequence of "Candidatus Mycoplasma haemolamae" Strain Purdue, a Red Blood Cell Pathogen of Alpacas (Vicugna pacos) and Llamas (Lama glama).</title>
        <authorList>
            <person name="Guimaraes A.M."/>
            <person name="Toth B."/>
            <person name="Santos A.P."/>
            <person name="do Nascimento N.C."/>
            <person name="Kritchevsky J.E."/>
            <person name="Messick J.B."/>
        </authorList>
    </citation>
    <scope>NUCLEOTIDE SEQUENCE [LARGE SCALE GENOMIC DNA]</scope>
    <source>
        <strain evidence="7 8">Purdue</strain>
    </source>
</reference>
<dbReference type="KEGG" id="mhl:MHLP_01655"/>
<dbReference type="EMBL" id="CP003731">
    <property type="protein sequence ID" value="AFO51911.1"/>
    <property type="molecule type" value="Genomic_DNA"/>
</dbReference>
<dbReference type="NCBIfam" id="NF000955">
    <property type="entry name" value="PRK00099.1-1"/>
    <property type="match status" value="1"/>
</dbReference>
<dbReference type="Pfam" id="PF00466">
    <property type="entry name" value="Ribosomal_L10"/>
    <property type="match status" value="1"/>
</dbReference>
<dbReference type="SUPFAM" id="SSF160369">
    <property type="entry name" value="Ribosomal protein L10-like"/>
    <property type="match status" value="1"/>
</dbReference>
<evidence type="ECO:0000256" key="3">
    <source>
        <dbReference type="ARBA" id="ARBA00023274"/>
    </source>
</evidence>
<sequence>MSNTRKYHEIKEGQVNVLVQKMKESQSFLTVNYSSLGVKSVNYLRKEVKKSDGELRMVSNNVLRRALASFPESQQELDMKGQHFILLIKSDKIAPLKLLAELERKYEPLNVGSAFCENKFLTKEQKEYIHKWAEKDVAVAKLAFLMLHPVVSLIFVLKAIADKKN</sequence>
<keyword evidence="8" id="KW-1185">Reference proteome</keyword>
<name>I7CF88_MYCHA</name>
<gene>
    <name evidence="7" type="primary">rplJ</name>
    <name evidence="7" type="ordered locus">MHLP_01655</name>
</gene>
<dbReference type="GO" id="GO:0005840">
    <property type="term" value="C:ribosome"/>
    <property type="evidence" value="ECO:0007669"/>
    <property type="project" value="UniProtKB-KW"/>
</dbReference>
<keyword evidence="6" id="KW-0472">Membrane</keyword>
<accession>I7CF88</accession>
<evidence type="ECO:0000313" key="8">
    <source>
        <dbReference type="Proteomes" id="UP000006502"/>
    </source>
</evidence>
<dbReference type="PANTHER" id="PTHR11560">
    <property type="entry name" value="39S RIBOSOMAL PROTEIN L10, MITOCHONDRIAL"/>
    <property type="match status" value="1"/>
</dbReference>
<reference evidence="8" key="2">
    <citation type="submission" date="2012-07" db="EMBL/GenBank/DDBJ databases">
        <title>Complete genome sequence of 'Candidatus Mycoplasma haemolamae'.</title>
        <authorList>
            <person name="Guimaraes A.M.S."/>
            <person name="Toth B."/>
            <person name="Santos A.P."/>
            <person name="Nascimento N.C."/>
            <person name="Sojka J.E."/>
            <person name="Messick J.B."/>
        </authorList>
    </citation>
    <scope>NUCLEOTIDE SEQUENCE [LARGE SCALE GENOMIC DNA]</scope>
    <source>
        <strain evidence="8">Purdue</strain>
    </source>
</reference>
<dbReference type="Gene3D" id="3.30.70.1730">
    <property type="match status" value="1"/>
</dbReference>
<keyword evidence="2 7" id="KW-0689">Ribosomal protein</keyword>
<dbReference type="Proteomes" id="UP000006502">
    <property type="component" value="Chromosome"/>
</dbReference>
<feature type="transmembrane region" description="Helical" evidence="6">
    <location>
        <begin position="138"/>
        <end position="161"/>
    </location>
</feature>
<dbReference type="GO" id="GO:1990904">
    <property type="term" value="C:ribonucleoprotein complex"/>
    <property type="evidence" value="ECO:0007669"/>
    <property type="project" value="UniProtKB-KW"/>
</dbReference>
<dbReference type="CDD" id="cd05797">
    <property type="entry name" value="Ribosomal_L10"/>
    <property type="match status" value="1"/>
</dbReference>
<dbReference type="STRING" id="1212765.MHLP_01655"/>
<dbReference type="PATRIC" id="fig|1212765.3.peg.368"/>
<dbReference type="InterPro" id="IPR001790">
    <property type="entry name" value="Ribosomal_uL10"/>
</dbReference>
<dbReference type="AlphaFoldDB" id="I7CF88"/>
<evidence type="ECO:0000256" key="2">
    <source>
        <dbReference type="ARBA" id="ARBA00022980"/>
    </source>
</evidence>
<protein>
    <recommendedName>
        <fullName evidence="4">Large ribosomal subunit protein uL10</fullName>
    </recommendedName>
    <alternativeName>
        <fullName evidence="5">50S ribosomal protein L10</fullName>
    </alternativeName>
</protein>
<keyword evidence="6" id="KW-1133">Transmembrane helix</keyword>
<evidence type="ECO:0000256" key="5">
    <source>
        <dbReference type="ARBA" id="ARBA00035502"/>
    </source>
</evidence>
<keyword evidence="3" id="KW-0687">Ribonucleoprotein</keyword>
<evidence type="ECO:0000313" key="7">
    <source>
        <dbReference type="EMBL" id="AFO51911.1"/>
    </source>
</evidence>
<dbReference type="InterPro" id="IPR047865">
    <property type="entry name" value="Ribosomal_uL10_bac_type"/>
</dbReference>
<evidence type="ECO:0000256" key="4">
    <source>
        <dbReference type="ARBA" id="ARBA00035202"/>
    </source>
</evidence>
<dbReference type="InterPro" id="IPR043141">
    <property type="entry name" value="Ribosomal_uL10-like_sf"/>
</dbReference>
<dbReference type="OrthoDB" id="398492at2"/>
<keyword evidence="6" id="KW-0812">Transmembrane</keyword>
<comment type="similarity">
    <text evidence="1">Belongs to the universal ribosomal protein uL10 family.</text>
</comment>
<organism evidence="7 8">
    <name type="scientific">Mycoplasma haematolamae (strain Purdue)</name>
    <dbReference type="NCBI Taxonomy" id="1212765"/>
    <lineage>
        <taxon>Bacteria</taxon>
        <taxon>Bacillati</taxon>
        <taxon>Mycoplasmatota</taxon>
        <taxon>Mollicutes</taxon>
        <taxon>Mycoplasmataceae</taxon>
        <taxon>Mycoplasma</taxon>
    </lineage>
</organism>